<dbReference type="AlphaFoldDB" id="A0A158F0K7"/>
<dbReference type="Gene3D" id="1.10.275.10">
    <property type="entry name" value="Fumarase/aspartase (N-terminal domain)"/>
    <property type="match status" value="1"/>
</dbReference>
<keyword evidence="5" id="KW-1185">Reference proteome</keyword>
<evidence type="ECO:0000256" key="3">
    <source>
        <dbReference type="ARBA" id="ARBA00066365"/>
    </source>
</evidence>
<name>A0A158F0K7_9BURK</name>
<dbReference type="Pfam" id="PF00221">
    <property type="entry name" value="Lyase_aromatic"/>
    <property type="match status" value="1"/>
</dbReference>
<dbReference type="FunFam" id="1.20.200.10:FF:000012">
    <property type="entry name" value="Tyrosine ammonia-lyase"/>
    <property type="match status" value="1"/>
</dbReference>
<dbReference type="RefSeq" id="WP_087628617.1">
    <property type="nucleotide sequence ID" value="NZ_FCNZ02000001.1"/>
</dbReference>
<dbReference type="Gene3D" id="1.20.200.10">
    <property type="entry name" value="Fumarase/aspartase (Central domain)"/>
    <property type="match status" value="1"/>
</dbReference>
<evidence type="ECO:0000256" key="2">
    <source>
        <dbReference type="ARBA" id="ARBA00052500"/>
    </source>
</evidence>
<evidence type="ECO:0000256" key="1">
    <source>
        <dbReference type="ARBA" id="ARBA00023239"/>
    </source>
</evidence>
<sequence length="535" mass="57011">MAEHDLTTATSVAAAIADVAAIVVGGRRMTIEDIVRIAQHRAPVALNADPAWRARIERGAEFLRTHLAEGRTVYGVNTGYGDACVVDVPHALIEALPLHLTRYHGCGLGRHLDDAEALAVIAARLNSLAYGFSGVRTVLLERLADLVNHRVLPRIPAEGSVGASGDLTPLSYVAAALAGERDVLYRGRLRDARGVWAELGHAPLQLAPKEGLALMNGTAVMTGLACLAFARASHLSRLAARLTALATVALDGRAAHFDALLFEVKPHAGQAEAAAWIRDDLAGRADSPGHRLQDRYSIRCAPHVIGVARDALSWVRRDVENELNSANDNPLIDPDTGRVLHGGNFYGGHIAFAMDALKTAVANLADLMDRQFALLVDDKFNNRLPRNLSGATAERAPVNHGFKAVQISSSAWTAEALKLTMPASVFSRSTESHNQDKVSMGTIAARDCLRVLELTEQVAAAHTLATVQAARLRLRIDGATQVPAPLRDFMESVTRASAFVDEDRALESDLRALTARIAACGLVDAEAAGEHGGAA</sequence>
<comment type="catalytic activity">
    <reaction evidence="2">
        <text>L-tyrosine = (E)-4-coumarate + NH4(+)</text>
        <dbReference type="Rhea" id="RHEA:24906"/>
        <dbReference type="ChEBI" id="CHEBI:12876"/>
        <dbReference type="ChEBI" id="CHEBI:28938"/>
        <dbReference type="ChEBI" id="CHEBI:58315"/>
        <dbReference type="EC" id="4.3.1.23"/>
    </reaction>
</comment>
<evidence type="ECO:0000313" key="4">
    <source>
        <dbReference type="EMBL" id="SAL13312.1"/>
    </source>
</evidence>
<reference evidence="4" key="1">
    <citation type="submission" date="2016-01" db="EMBL/GenBank/DDBJ databases">
        <authorList>
            <person name="Peeters Charlotte."/>
        </authorList>
    </citation>
    <scope>NUCLEOTIDE SEQUENCE</scope>
    <source>
        <strain evidence="4">LMG 22936</strain>
    </source>
</reference>
<dbReference type="InterPro" id="IPR024083">
    <property type="entry name" value="Fumarase/histidase_N"/>
</dbReference>
<protein>
    <recommendedName>
        <fullName evidence="3">tyrosine ammonia-lyase</fullName>
        <ecNumber evidence="3">4.3.1.23</ecNumber>
    </recommendedName>
</protein>
<dbReference type="SUPFAM" id="SSF48557">
    <property type="entry name" value="L-aspartase-like"/>
    <property type="match status" value="1"/>
</dbReference>
<dbReference type="InterPro" id="IPR022313">
    <property type="entry name" value="Phe/His_NH3-lyase_AS"/>
</dbReference>
<comment type="caution">
    <text evidence="4">The sequence shown here is derived from an EMBL/GenBank/DDBJ whole genome shotgun (WGS) entry which is preliminary data.</text>
</comment>
<evidence type="ECO:0000313" key="5">
    <source>
        <dbReference type="Proteomes" id="UP000054717"/>
    </source>
</evidence>
<proteinExistence type="predicted"/>
<dbReference type="InterPro" id="IPR001106">
    <property type="entry name" value="Aromatic_Lyase"/>
</dbReference>
<dbReference type="FunFam" id="1.10.275.10:FF:000005">
    <property type="entry name" value="Histidine ammonia-lyase"/>
    <property type="match status" value="1"/>
</dbReference>
<organism evidence="4 5">
    <name type="scientific">Caballeronia telluris</name>
    <dbReference type="NCBI Taxonomy" id="326475"/>
    <lineage>
        <taxon>Bacteria</taxon>
        <taxon>Pseudomonadati</taxon>
        <taxon>Pseudomonadota</taxon>
        <taxon>Betaproteobacteria</taxon>
        <taxon>Burkholderiales</taxon>
        <taxon>Burkholderiaceae</taxon>
        <taxon>Caballeronia</taxon>
    </lineage>
</organism>
<dbReference type="CDD" id="cd00332">
    <property type="entry name" value="PAL-HAL"/>
    <property type="match status" value="1"/>
</dbReference>
<dbReference type="GO" id="GO:0052883">
    <property type="term" value="F:tyrosine ammonia-lyase activity"/>
    <property type="evidence" value="ECO:0007669"/>
    <property type="project" value="UniProtKB-EC"/>
</dbReference>
<accession>A0A158F0K7</accession>
<dbReference type="STRING" id="326475.AWB66_00451"/>
<dbReference type="InterPro" id="IPR008948">
    <property type="entry name" value="L-Aspartase-like"/>
</dbReference>
<keyword evidence="1" id="KW-0456">Lyase</keyword>
<dbReference type="EMBL" id="FCNZ02000001">
    <property type="protein sequence ID" value="SAL13312.1"/>
    <property type="molecule type" value="Genomic_DNA"/>
</dbReference>
<dbReference type="EC" id="4.3.1.23" evidence="3"/>
<gene>
    <name evidence="4" type="ORF">AWB66_00451</name>
</gene>
<dbReference type="GO" id="GO:0044550">
    <property type="term" value="P:secondary metabolite biosynthetic process"/>
    <property type="evidence" value="ECO:0007669"/>
    <property type="project" value="UniProtKB-ARBA"/>
</dbReference>
<dbReference type="PROSITE" id="PS00488">
    <property type="entry name" value="PAL_HISTIDASE"/>
    <property type="match status" value="1"/>
</dbReference>
<dbReference type="Proteomes" id="UP000054717">
    <property type="component" value="Unassembled WGS sequence"/>
</dbReference>
<dbReference type="PANTHER" id="PTHR10362">
    <property type="entry name" value="HISTIDINE AMMONIA-LYASE"/>
    <property type="match status" value="1"/>
</dbReference>